<proteinExistence type="evidence at transcript level"/>
<sequence length="161" mass="17937">MNHLPLKSAILKLFTRTSGFGTGNSPTSDFLGTHFFLDTAHSLNSSTTLFSNTSPHLIWHSVSSGLLLQVWRQAMLAAHDGFARHLANSTLHSLSKQAQVLSASTASADGTIIKIETSMATNWIMREFLQSSRTTSILFTPFSNIRDMFEEESGFPLWWWC</sequence>
<accession>I3T079</accession>
<reference evidence="1" key="1">
    <citation type="submission" date="2012-05" db="EMBL/GenBank/DDBJ databases">
        <authorList>
            <person name="Krishnakumar V."/>
            <person name="Cheung F."/>
            <person name="Xiao Y."/>
            <person name="Chan A."/>
            <person name="Moskal W.A."/>
            <person name="Town C.D."/>
        </authorList>
    </citation>
    <scope>NUCLEOTIDE SEQUENCE</scope>
</reference>
<evidence type="ECO:0000313" key="1">
    <source>
        <dbReference type="EMBL" id="AFK45921.1"/>
    </source>
</evidence>
<protein>
    <submittedName>
        <fullName evidence="1">Uncharacterized protein</fullName>
    </submittedName>
</protein>
<organism evidence="1">
    <name type="scientific">Medicago truncatula</name>
    <name type="common">Barrel medic</name>
    <name type="synonym">Medicago tribuloides</name>
    <dbReference type="NCBI Taxonomy" id="3880"/>
    <lineage>
        <taxon>Eukaryota</taxon>
        <taxon>Viridiplantae</taxon>
        <taxon>Streptophyta</taxon>
        <taxon>Embryophyta</taxon>
        <taxon>Tracheophyta</taxon>
        <taxon>Spermatophyta</taxon>
        <taxon>Magnoliopsida</taxon>
        <taxon>eudicotyledons</taxon>
        <taxon>Gunneridae</taxon>
        <taxon>Pentapetalae</taxon>
        <taxon>rosids</taxon>
        <taxon>fabids</taxon>
        <taxon>Fabales</taxon>
        <taxon>Fabaceae</taxon>
        <taxon>Papilionoideae</taxon>
        <taxon>50 kb inversion clade</taxon>
        <taxon>NPAAA clade</taxon>
        <taxon>Hologalegina</taxon>
        <taxon>IRL clade</taxon>
        <taxon>Trifolieae</taxon>
        <taxon>Medicago</taxon>
    </lineage>
</organism>
<name>I3T079_MEDTR</name>
<dbReference type="AlphaFoldDB" id="I3T079"/>
<dbReference type="EMBL" id="BT146127">
    <property type="protein sequence ID" value="AFK45921.1"/>
    <property type="molecule type" value="mRNA"/>
</dbReference>